<dbReference type="Pfam" id="PF03357">
    <property type="entry name" value="Snf7"/>
    <property type="match status" value="1"/>
</dbReference>
<dbReference type="PANTHER" id="PTHR22761">
    <property type="entry name" value="CHARGED MULTIVESICULAR BODY PROTEIN"/>
    <property type="match status" value="1"/>
</dbReference>
<dbReference type="AlphaFoldDB" id="A0A7S0RXD5"/>
<feature type="compositionally biased region" description="Basic and acidic residues" evidence="8">
    <location>
        <begin position="202"/>
        <end position="211"/>
    </location>
</feature>
<feature type="coiled-coil region" evidence="7">
    <location>
        <begin position="27"/>
        <end position="62"/>
    </location>
</feature>
<dbReference type="GO" id="GO:0006900">
    <property type="term" value="P:vesicle budding from membrane"/>
    <property type="evidence" value="ECO:0007669"/>
    <property type="project" value="TreeGrafter"/>
</dbReference>
<comment type="similarity">
    <text evidence="2">Belongs to the SNF7 family.</text>
</comment>
<sequence length="226" mass="25425">MGNTFTSSKKSTGASKVTQSDRALLDLKVQKRKLTEYQKRVENSAKQAAQQAKEHVANKNRERALVELRRKKYLDQTVSRLDDQILRVEELVISIQESVQTAQVMERLREGASALKEVQRSLRVEEVDKIMDTMSEAQMNMEQVNELLSQSLTEADDLATQEELEVLESQMLQEDLPSLPVGLKRPTQPIKEPAQTNAPSKEPLEALRSKAGEGMIRQTEPALLAA</sequence>
<organism evidence="9">
    <name type="scientific">Pyramimonas obovata</name>
    <dbReference type="NCBI Taxonomy" id="1411642"/>
    <lineage>
        <taxon>Eukaryota</taxon>
        <taxon>Viridiplantae</taxon>
        <taxon>Chlorophyta</taxon>
        <taxon>Pyramimonadophyceae</taxon>
        <taxon>Pyramimonadales</taxon>
        <taxon>Pyramimonadaceae</taxon>
        <taxon>Pyramimonas</taxon>
        <taxon>Pyramimonas incertae sedis</taxon>
    </lineage>
</organism>
<evidence type="ECO:0000256" key="3">
    <source>
        <dbReference type="ARBA" id="ARBA00022448"/>
    </source>
</evidence>
<dbReference type="GO" id="GO:0015031">
    <property type="term" value="P:protein transport"/>
    <property type="evidence" value="ECO:0007669"/>
    <property type="project" value="UniProtKB-KW"/>
</dbReference>
<evidence type="ECO:0000256" key="7">
    <source>
        <dbReference type="SAM" id="Coils"/>
    </source>
</evidence>
<evidence type="ECO:0000256" key="8">
    <source>
        <dbReference type="SAM" id="MobiDB-lite"/>
    </source>
</evidence>
<evidence type="ECO:0000256" key="5">
    <source>
        <dbReference type="ARBA" id="ARBA00022927"/>
    </source>
</evidence>
<dbReference type="EMBL" id="HBFA01039068">
    <property type="protein sequence ID" value="CAD8690355.1"/>
    <property type="molecule type" value="Transcribed_RNA"/>
</dbReference>
<gene>
    <name evidence="9" type="ORF">POBO1169_LOCUS19538</name>
</gene>
<evidence type="ECO:0000313" key="9">
    <source>
        <dbReference type="EMBL" id="CAD8690355.1"/>
    </source>
</evidence>
<keyword evidence="6" id="KW-0472">Membrane</keyword>
<keyword evidence="3" id="KW-0813">Transport</keyword>
<dbReference type="GO" id="GO:0005771">
    <property type="term" value="C:multivesicular body"/>
    <property type="evidence" value="ECO:0007669"/>
    <property type="project" value="TreeGrafter"/>
</dbReference>
<evidence type="ECO:0000256" key="1">
    <source>
        <dbReference type="ARBA" id="ARBA00004608"/>
    </source>
</evidence>
<evidence type="ECO:0000256" key="2">
    <source>
        <dbReference type="ARBA" id="ARBA00006190"/>
    </source>
</evidence>
<dbReference type="Gene3D" id="6.10.140.1230">
    <property type="match status" value="1"/>
</dbReference>
<comment type="subcellular location">
    <subcellularLocation>
        <location evidence="1">Endosome membrane</location>
    </subcellularLocation>
</comment>
<proteinExistence type="inferred from homology"/>
<dbReference type="PANTHER" id="PTHR22761:SF5">
    <property type="entry name" value="CHARGED MULTIVESICULAR BODY PROTEIN 6"/>
    <property type="match status" value="1"/>
</dbReference>
<name>A0A7S0RXD5_9CHLO</name>
<evidence type="ECO:0000256" key="6">
    <source>
        <dbReference type="ARBA" id="ARBA00023136"/>
    </source>
</evidence>
<evidence type="ECO:0008006" key="10">
    <source>
        <dbReference type="Google" id="ProtNLM"/>
    </source>
</evidence>
<dbReference type="InterPro" id="IPR005024">
    <property type="entry name" value="Snf7_fam"/>
</dbReference>
<feature type="region of interest" description="Disordered" evidence="8">
    <location>
        <begin position="177"/>
        <end position="226"/>
    </location>
</feature>
<keyword evidence="7" id="KW-0175">Coiled coil</keyword>
<feature type="coiled-coil region" evidence="7">
    <location>
        <begin position="127"/>
        <end position="154"/>
    </location>
</feature>
<protein>
    <recommendedName>
        <fullName evidence="10">Charged multivesicular body protein 6</fullName>
    </recommendedName>
</protein>
<keyword evidence="4" id="KW-0967">Endosome</keyword>
<evidence type="ECO:0000256" key="4">
    <source>
        <dbReference type="ARBA" id="ARBA00022753"/>
    </source>
</evidence>
<reference evidence="9" key="1">
    <citation type="submission" date="2021-01" db="EMBL/GenBank/DDBJ databases">
        <authorList>
            <person name="Corre E."/>
            <person name="Pelletier E."/>
            <person name="Niang G."/>
            <person name="Scheremetjew M."/>
            <person name="Finn R."/>
            <person name="Kale V."/>
            <person name="Holt S."/>
            <person name="Cochrane G."/>
            <person name="Meng A."/>
            <person name="Brown T."/>
            <person name="Cohen L."/>
        </authorList>
    </citation>
    <scope>NUCLEOTIDE SEQUENCE</scope>
    <source>
        <strain evidence="9">CCMP722</strain>
    </source>
</reference>
<dbReference type="GO" id="GO:0000815">
    <property type="term" value="C:ESCRT III complex"/>
    <property type="evidence" value="ECO:0007669"/>
    <property type="project" value="TreeGrafter"/>
</dbReference>
<keyword evidence="5" id="KW-0653">Protein transport</keyword>
<dbReference type="GO" id="GO:0032511">
    <property type="term" value="P:late endosome to vacuole transport via multivesicular body sorting pathway"/>
    <property type="evidence" value="ECO:0007669"/>
    <property type="project" value="TreeGrafter"/>
</dbReference>
<accession>A0A7S0RXD5</accession>